<name>A0ABU1TBK5_9SPHI</name>
<comment type="caution">
    <text evidence="1">The sequence shown here is derived from an EMBL/GenBank/DDBJ whole genome shotgun (WGS) entry which is preliminary data.</text>
</comment>
<sequence length="139" mass="16209">MTNLTPDTELATELQEVYMQATHWLQDISFLETETHFFRNMINRYQPAAAGASRKQEFEVKIQAQDTRLAALKTKIPEFLTFLEPFIGDLKKEMNLDFLNRYNALQNELESLFNALRTTKKALFHYTESIMSPINSRLA</sequence>
<dbReference type="RefSeq" id="WP_310096297.1">
    <property type="nucleotide sequence ID" value="NZ_JAVDUU010000002.1"/>
</dbReference>
<evidence type="ECO:0000313" key="1">
    <source>
        <dbReference type="EMBL" id="MDR6942775.1"/>
    </source>
</evidence>
<organism evidence="1 2">
    <name type="scientific">Mucilaginibacter pocheonensis</name>
    <dbReference type="NCBI Taxonomy" id="398050"/>
    <lineage>
        <taxon>Bacteria</taxon>
        <taxon>Pseudomonadati</taxon>
        <taxon>Bacteroidota</taxon>
        <taxon>Sphingobacteriia</taxon>
        <taxon>Sphingobacteriales</taxon>
        <taxon>Sphingobacteriaceae</taxon>
        <taxon>Mucilaginibacter</taxon>
    </lineage>
</organism>
<protein>
    <submittedName>
        <fullName evidence="1">Uncharacterized protein</fullName>
    </submittedName>
</protein>
<dbReference type="Proteomes" id="UP001247620">
    <property type="component" value="Unassembled WGS sequence"/>
</dbReference>
<reference evidence="1 2" key="1">
    <citation type="submission" date="2023-07" db="EMBL/GenBank/DDBJ databases">
        <title>Sorghum-associated microbial communities from plants grown in Nebraska, USA.</title>
        <authorList>
            <person name="Schachtman D."/>
        </authorList>
    </citation>
    <scope>NUCLEOTIDE SEQUENCE [LARGE SCALE GENOMIC DNA]</scope>
    <source>
        <strain evidence="1 2">3262</strain>
    </source>
</reference>
<keyword evidence="2" id="KW-1185">Reference proteome</keyword>
<accession>A0ABU1TBK5</accession>
<proteinExistence type="predicted"/>
<evidence type="ECO:0000313" key="2">
    <source>
        <dbReference type="Proteomes" id="UP001247620"/>
    </source>
</evidence>
<gene>
    <name evidence="1" type="ORF">J2W55_002617</name>
</gene>
<dbReference type="EMBL" id="JAVDUU010000002">
    <property type="protein sequence ID" value="MDR6942775.1"/>
    <property type="molecule type" value="Genomic_DNA"/>
</dbReference>